<feature type="chain" id="PRO_5043746912" description="Laccase" evidence="6">
    <location>
        <begin position="21"/>
        <end position="545"/>
    </location>
</feature>
<dbReference type="Proteomes" id="UP001369815">
    <property type="component" value="Unassembled WGS sequence"/>
</dbReference>
<dbReference type="InterPro" id="IPR011707">
    <property type="entry name" value="Cu-oxidase-like_N"/>
</dbReference>
<dbReference type="GO" id="GO:0033215">
    <property type="term" value="P:reductive iron assimilation"/>
    <property type="evidence" value="ECO:0007669"/>
    <property type="project" value="TreeGrafter"/>
</dbReference>
<dbReference type="Pfam" id="PF00394">
    <property type="entry name" value="Cu-oxidase"/>
    <property type="match status" value="1"/>
</dbReference>
<feature type="domain" description="Plastocyanin-like" evidence="8">
    <location>
        <begin position="367"/>
        <end position="497"/>
    </location>
</feature>
<keyword evidence="11" id="KW-1185">Reference proteome</keyword>
<evidence type="ECO:0000259" key="7">
    <source>
        <dbReference type="Pfam" id="PF00394"/>
    </source>
</evidence>
<evidence type="ECO:0000256" key="3">
    <source>
        <dbReference type="ARBA" id="ARBA00022729"/>
    </source>
</evidence>
<feature type="domain" description="Plastocyanin-like" evidence="7">
    <location>
        <begin position="154"/>
        <end position="275"/>
    </location>
</feature>
<dbReference type="InterPro" id="IPR008972">
    <property type="entry name" value="Cupredoxin"/>
</dbReference>
<dbReference type="AlphaFoldDB" id="A0AAX6MFT9"/>
<dbReference type="InterPro" id="IPR002355">
    <property type="entry name" value="Cu_oxidase_Cu_BS"/>
</dbReference>
<evidence type="ECO:0000256" key="6">
    <source>
        <dbReference type="SAM" id="SignalP"/>
    </source>
</evidence>
<evidence type="ECO:0008006" key="12">
    <source>
        <dbReference type="Google" id="ProtNLM"/>
    </source>
</evidence>
<feature type="signal peptide" evidence="6">
    <location>
        <begin position="1"/>
        <end position="20"/>
    </location>
</feature>
<dbReference type="InterPro" id="IPR001117">
    <property type="entry name" value="Cu-oxidase_2nd"/>
</dbReference>
<keyword evidence="4" id="KW-0560">Oxidoreductase</keyword>
<dbReference type="InterPro" id="IPR033138">
    <property type="entry name" value="Cu_oxidase_CS"/>
</dbReference>
<dbReference type="Pfam" id="PF07732">
    <property type="entry name" value="Cu-oxidase_3"/>
    <property type="match status" value="1"/>
</dbReference>
<evidence type="ECO:0000259" key="9">
    <source>
        <dbReference type="Pfam" id="PF07732"/>
    </source>
</evidence>
<keyword evidence="3 6" id="KW-0732">Signal</keyword>
<dbReference type="PROSITE" id="PS00080">
    <property type="entry name" value="MULTICOPPER_OXIDASE2"/>
    <property type="match status" value="1"/>
</dbReference>
<dbReference type="PANTHER" id="PTHR11709">
    <property type="entry name" value="MULTI-COPPER OXIDASE"/>
    <property type="match status" value="1"/>
</dbReference>
<comment type="caution">
    <text evidence="10">The sequence shown here is derived from an EMBL/GenBank/DDBJ whole genome shotgun (WGS) entry which is preliminary data.</text>
</comment>
<feature type="domain" description="Plastocyanin-like" evidence="9">
    <location>
        <begin position="29"/>
        <end position="144"/>
    </location>
</feature>
<organism evidence="10 11">
    <name type="scientific">Daldinia eschscholtzii</name>
    <dbReference type="NCBI Taxonomy" id="292717"/>
    <lineage>
        <taxon>Eukaryota</taxon>
        <taxon>Fungi</taxon>
        <taxon>Dikarya</taxon>
        <taxon>Ascomycota</taxon>
        <taxon>Pezizomycotina</taxon>
        <taxon>Sordariomycetes</taxon>
        <taxon>Xylariomycetidae</taxon>
        <taxon>Xylariales</taxon>
        <taxon>Hypoxylaceae</taxon>
        <taxon>Daldinia</taxon>
    </lineage>
</organism>
<dbReference type="GO" id="GO:0033573">
    <property type="term" value="C:high-affinity iron permease complex"/>
    <property type="evidence" value="ECO:0007669"/>
    <property type="project" value="TreeGrafter"/>
</dbReference>
<dbReference type="InterPro" id="IPR045087">
    <property type="entry name" value="Cu-oxidase_fam"/>
</dbReference>
<dbReference type="SUPFAM" id="SSF49503">
    <property type="entry name" value="Cupredoxins"/>
    <property type="match status" value="3"/>
</dbReference>
<evidence type="ECO:0000256" key="2">
    <source>
        <dbReference type="ARBA" id="ARBA00022723"/>
    </source>
</evidence>
<dbReference type="GO" id="GO:0010106">
    <property type="term" value="P:cellular response to iron ion starvation"/>
    <property type="evidence" value="ECO:0007669"/>
    <property type="project" value="TreeGrafter"/>
</dbReference>
<keyword evidence="2" id="KW-0479">Metal-binding</keyword>
<dbReference type="PANTHER" id="PTHR11709:SF361">
    <property type="entry name" value="IRON TRANSPORT MULTICOPPER OXIDASE FET3"/>
    <property type="match status" value="1"/>
</dbReference>
<sequence length="545" mass="60746">MHRGYHPLLIILAHAQRSLAKTVTYDWNVTWVFASPDGFGRPVIGINDAWPCPIVEADVGDFVSINLNNQLGNETTGLHFHGINQISSNFMDGAVGTNQCPLPPDHAVNYRFYADSPGTYWYHSHSMGQYPDGFRGPLIIHDPDDPYKDDYDAEVILTLSDWYRDQTPTLMETMINPNNTQFAPPLPNSTIVNDGGNTHISVKAGKTYRFRIINWSAMFSTFIQFDSLDMDVISIDGSYVKRQSAQQLRVSAAQRFDALITIPGDADRNYPYLVALDINQDFADKDPPRPLVYLLNVTGMLVTDSDKDTSGILTVDKFEPFDDSTFGPYDDEAVYEPVDKQLVLNFDYCYDVNGYPRACFNNSTYIAQKVPALYTAASLGENNTETAAYGPVGAFVVEYGEILEIVVNNNNDAIHPFHLHGHQFQVVTRPASQTGNWSAEDVSINDLPPRRDTVAVNPKSYAVFRIKADNPGVFLFHCHVEWHVEMGLSITLIEAPDKLRNYTIPQDHLDACDAMGIPTTGNAAGNEDWEDTDGFVTVPPTTYTG</sequence>
<evidence type="ECO:0000256" key="1">
    <source>
        <dbReference type="ARBA" id="ARBA00010609"/>
    </source>
</evidence>
<dbReference type="Pfam" id="PF07731">
    <property type="entry name" value="Cu-oxidase_2"/>
    <property type="match status" value="1"/>
</dbReference>
<dbReference type="Gene3D" id="2.60.40.420">
    <property type="entry name" value="Cupredoxins - blue copper proteins"/>
    <property type="match status" value="3"/>
</dbReference>
<evidence type="ECO:0000313" key="10">
    <source>
        <dbReference type="EMBL" id="KAK6951364.1"/>
    </source>
</evidence>
<gene>
    <name evidence="10" type="ORF">Daesc_007898</name>
</gene>
<proteinExistence type="inferred from homology"/>
<dbReference type="PROSITE" id="PS00079">
    <property type="entry name" value="MULTICOPPER_OXIDASE1"/>
    <property type="match status" value="1"/>
</dbReference>
<dbReference type="CDD" id="cd13877">
    <property type="entry name" value="CuRO_2_Fet3p_like"/>
    <property type="match status" value="1"/>
</dbReference>
<protein>
    <recommendedName>
        <fullName evidence="12">Laccase</fullName>
    </recommendedName>
</protein>
<reference evidence="10 11" key="1">
    <citation type="journal article" date="2024" name="Front Chem Biol">
        <title>Unveiling the potential of Daldinia eschscholtzii MFLUCC 19-0629 through bioactivity and bioinformatics studies for enhanced sustainable agriculture production.</title>
        <authorList>
            <person name="Brooks S."/>
            <person name="Weaver J.A."/>
            <person name="Klomchit A."/>
            <person name="Alharthi S.A."/>
            <person name="Onlamun T."/>
            <person name="Nurani R."/>
            <person name="Vong T.K."/>
            <person name="Alberti F."/>
            <person name="Greco C."/>
        </authorList>
    </citation>
    <scope>NUCLEOTIDE SEQUENCE [LARGE SCALE GENOMIC DNA]</scope>
    <source>
        <strain evidence="10">MFLUCC 19-0629</strain>
    </source>
</reference>
<evidence type="ECO:0000259" key="8">
    <source>
        <dbReference type="Pfam" id="PF07731"/>
    </source>
</evidence>
<comment type="similarity">
    <text evidence="1">Belongs to the multicopper oxidase family.</text>
</comment>
<evidence type="ECO:0000256" key="4">
    <source>
        <dbReference type="ARBA" id="ARBA00023002"/>
    </source>
</evidence>
<dbReference type="InterPro" id="IPR044130">
    <property type="entry name" value="CuRO_2_Fet3-like"/>
</dbReference>
<evidence type="ECO:0000256" key="5">
    <source>
        <dbReference type="ARBA" id="ARBA00023008"/>
    </source>
</evidence>
<dbReference type="InterPro" id="IPR011706">
    <property type="entry name" value="Cu-oxidase_C"/>
</dbReference>
<dbReference type="GO" id="GO:0004322">
    <property type="term" value="F:ferroxidase activity"/>
    <property type="evidence" value="ECO:0007669"/>
    <property type="project" value="TreeGrafter"/>
</dbReference>
<evidence type="ECO:0000313" key="11">
    <source>
        <dbReference type="Proteomes" id="UP001369815"/>
    </source>
</evidence>
<keyword evidence="5" id="KW-0186">Copper</keyword>
<dbReference type="GO" id="GO:0005507">
    <property type="term" value="F:copper ion binding"/>
    <property type="evidence" value="ECO:0007669"/>
    <property type="project" value="InterPro"/>
</dbReference>
<name>A0AAX6MFT9_9PEZI</name>
<accession>A0AAX6MFT9</accession>
<dbReference type="EMBL" id="JBANMG010000007">
    <property type="protein sequence ID" value="KAK6951364.1"/>
    <property type="molecule type" value="Genomic_DNA"/>
</dbReference>